<keyword evidence="5" id="KW-1185">Reference proteome</keyword>
<dbReference type="PROSITE" id="PS50005">
    <property type="entry name" value="TPR"/>
    <property type="match status" value="3"/>
</dbReference>
<gene>
    <name evidence="4" type="ORF">ETSY2_29340</name>
</gene>
<dbReference type="PROSITE" id="PS50293">
    <property type="entry name" value="TPR_REGION"/>
    <property type="match status" value="1"/>
</dbReference>
<dbReference type="Proteomes" id="UP000019140">
    <property type="component" value="Unassembled WGS sequence"/>
</dbReference>
<dbReference type="InterPro" id="IPR051012">
    <property type="entry name" value="CellSynth/LPSAsmb/PSIAsmb"/>
</dbReference>
<sequence>TQTLLVLGELNLRKGDVAVALSDFYRIAATQDDFIVDYYLGVVYLLQGETDLALSYLVKSREKNSYYLQSNLLIAVIHLLQHDYAMASKYATWAVQLAPDHVQAHTIQGLSLYFEKRFGEALQVFDRVAELSPESPIPYFFKALALIRRQMPVSEERVRDLVSYIHTTYLETVFLKLGASEADWHAAPHRMRRFIADLSAYVKTAPSLIGALLVADYYQRLGALKQAEASVQEALALREDCAFCYYKLAYLANLRHDREQAIELLQRALELDAQLMAAHQALGSLYEQEGQYAKAVQSYERGLKVAPDHVTLLNNLGWLTLVRMQDPATAYVYIRKAASLAPDDPDVRDSLAWWYYQNGDIERAVLELQTLVRAHPAHALYQYHAGMAYLAHGEFATGQQHLRLALRHGLSGEAAARARERLP</sequence>
<evidence type="ECO:0000256" key="3">
    <source>
        <dbReference type="PROSITE-ProRule" id="PRU00339"/>
    </source>
</evidence>
<dbReference type="Pfam" id="PF13181">
    <property type="entry name" value="TPR_8"/>
    <property type="match status" value="1"/>
</dbReference>
<dbReference type="PANTHER" id="PTHR45586:SF1">
    <property type="entry name" value="LIPOPOLYSACCHARIDE ASSEMBLY PROTEIN B"/>
    <property type="match status" value="1"/>
</dbReference>
<dbReference type="AlphaFoldDB" id="W4M1Z4"/>
<protein>
    <submittedName>
        <fullName evidence="4">Uncharacterized protein</fullName>
    </submittedName>
</protein>
<feature type="non-terminal residue" evidence="4">
    <location>
        <position position="1"/>
    </location>
</feature>
<feature type="repeat" description="TPR" evidence="3">
    <location>
        <begin position="102"/>
        <end position="135"/>
    </location>
</feature>
<evidence type="ECO:0000313" key="4">
    <source>
        <dbReference type="EMBL" id="ETX04344.1"/>
    </source>
</evidence>
<evidence type="ECO:0000313" key="5">
    <source>
        <dbReference type="Proteomes" id="UP000019140"/>
    </source>
</evidence>
<organism evidence="4 5">
    <name type="scientific">Candidatus Entotheonella gemina</name>
    <dbReference type="NCBI Taxonomy" id="1429439"/>
    <lineage>
        <taxon>Bacteria</taxon>
        <taxon>Pseudomonadati</taxon>
        <taxon>Nitrospinota/Tectimicrobiota group</taxon>
        <taxon>Candidatus Tectimicrobiota</taxon>
        <taxon>Candidatus Entotheonellia</taxon>
        <taxon>Candidatus Entotheonellales</taxon>
        <taxon>Candidatus Entotheonellaceae</taxon>
        <taxon>Candidatus Entotheonella</taxon>
    </lineage>
</organism>
<dbReference type="PANTHER" id="PTHR45586">
    <property type="entry name" value="TPR REPEAT-CONTAINING PROTEIN PA4667"/>
    <property type="match status" value="1"/>
</dbReference>
<comment type="caution">
    <text evidence="4">The sequence shown here is derived from an EMBL/GenBank/DDBJ whole genome shotgun (WGS) entry which is preliminary data.</text>
</comment>
<dbReference type="InterPro" id="IPR019734">
    <property type="entry name" value="TPR_rpt"/>
</dbReference>
<evidence type="ECO:0000256" key="1">
    <source>
        <dbReference type="ARBA" id="ARBA00022737"/>
    </source>
</evidence>
<dbReference type="EMBL" id="AZHX01001243">
    <property type="protein sequence ID" value="ETX04344.1"/>
    <property type="molecule type" value="Genomic_DNA"/>
</dbReference>
<dbReference type="Pfam" id="PF14559">
    <property type="entry name" value="TPR_19"/>
    <property type="match status" value="1"/>
</dbReference>
<evidence type="ECO:0000256" key="2">
    <source>
        <dbReference type="ARBA" id="ARBA00022803"/>
    </source>
</evidence>
<feature type="repeat" description="TPR" evidence="3">
    <location>
        <begin position="242"/>
        <end position="275"/>
    </location>
</feature>
<dbReference type="SUPFAM" id="SSF48452">
    <property type="entry name" value="TPR-like"/>
    <property type="match status" value="2"/>
</dbReference>
<accession>W4M1Z4</accession>
<proteinExistence type="predicted"/>
<dbReference type="HOGENOM" id="CLU_648157_0_0_7"/>
<dbReference type="Gene3D" id="1.25.40.10">
    <property type="entry name" value="Tetratricopeptide repeat domain"/>
    <property type="match status" value="2"/>
</dbReference>
<reference evidence="4 5" key="1">
    <citation type="journal article" date="2014" name="Nature">
        <title>An environmental bacterial taxon with a large and distinct metabolic repertoire.</title>
        <authorList>
            <person name="Wilson M.C."/>
            <person name="Mori T."/>
            <person name="Ruckert C."/>
            <person name="Uria A.R."/>
            <person name="Helf M.J."/>
            <person name="Takada K."/>
            <person name="Gernert C."/>
            <person name="Steffens U.A."/>
            <person name="Heycke N."/>
            <person name="Schmitt S."/>
            <person name="Rinke C."/>
            <person name="Helfrich E.J."/>
            <person name="Brachmann A.O."/>
            <person name="Gurgui C."/>
            <person name="Wakimoto T."/>
            <person name="Kracht M."/>
            <person name="Crusemann M."/>
            <person name="Hentschel U."/>
            <person name="Abe I."/>
            <person name="Matsunaga S."/>
            <person name="Kalinowski J."/>
            <person name="Takeyama H."/>
            <person name="Piel J."/>
        </authorList>
    </citation>
    <scope>NUCLEOTIDE SEQUENCE [LARGE SCALE GENOMIC DNA]</scope>
    <source>
        <strain evidence="5">TSY2</strain>
    </source>
</reference>
<keyword evidence="2 3" id="KW-0802">TPR repeat</keyword>
<dbReference type="InterPro" id="IPR011990">
    <property type="entry name" value="TPR-like_helical_dom_sf"/>
</dbReference>
<keyword evidence="1" id="KW-0677">Repeat</keyword>
<dbReference type="SMART" id="SM00028">
    <property type="entry name" value="TPR"/>
    <property type="match status" value="8"/>
</dbReference>
<name>W4M1Z4_9BACT</name>
<feature type="repeat" description="TPR" evidence="3">
    <location>
        <begin position="276"/>
        <end position="309"/>
    </location>
</feature>
<dbReference type="Pfam" id="PF13432">
    <property type="entry name" value="TPR_16"/>
    <property type="match status" value="1"/>
</dbReference>
<dbReference type="PATRIC" id="fig|1429439.4.peg.4976"/>